<evidence type="ECO:0000313" key="1">
    <source>
        <dbReference type="EMBL" id="QEG38796.1"/>
    </source>
</evidence>
<dbReference type="RefSeq" id="WP_068141130.1">
    <property type="nucleotide sequence ID" value="NZ_CP042914.1"/>
</dbReference>
<evidence type="ECO:0000313" key="2">
    <source>
        <dbReference type="Proteomes" id="UP000325286"/>
    </source>
</evidence>
<name>A0A5B9QP53_9BACT</name>
<gene>
    <name evidence="1" type="ORF">UC8_07540</name>
</gene>
<dbReference type="Proteomes" id="UP000325286">
    <property type="component" value="Chromosome"/>
</dbReference>
<keyword evidence="2" id="KW-1185">Reference proteome</keyword>
<dbReference type="KEGG" id="rul:UC8_07540"/>
<accession>A0A5B9QP53</accession>
<protein>
    <submittedName>
        <fullName evidence="1">Uncharacterized protein</fullName>
    </submittedName>
</protein>
<dbReference type="OrthoDB" id="276662at2"/>
<dbReference type="EMBL" id="CP042914">
    <property type="protein sequence ID" value="QEG38796.1"/>
    <property type="molecule type" value="Genomic_DNA"/>
</dbReference>
<dbReference type="AlphaFoldDB" id="A0A5B9QP53"/>
<organism evidence="1 2">
    <name type="scientific">Roseimaritima ulvae</name>
    <dbReference type="NCBI Taxonomy" id="980254"/>
    <lineage>
        <taxon>Bacteria</taxon>
        <taxon>Pseudomonadati</taxon>
        <taxon>Planctomycetota</taxon>
        <taxon>Planctomycetia</taxon>
        <taxon>Pirellulales</taxon>
        <taxon>Pirellulaceae</taxon>
        <taxon>Roseimaritima</taxon>
    </lineage>
</organism>
<sequence>MPKYYIQSGTVRTVVSAQDAQRAALWAVHKAMQQIVPTYDDAVDTAKEKAEQASSGEMFVLDATIRLSEQGFDRDDCDTLPTFEVVTEWNQLMVALDRLQNWL</sequence>
<proteinExistence type="predicted"/>
<reference evidence="1 2" key="1">
    <citation type="submission" date="2019-08" db="EMBL/GenBank/DDBJ databases">
        <title>Deep-cultivation of Planctomycetes and their phenomic and genomic characterization uncovers novel biology.</title>
        <authorList>
            <person name="Wiegand S."/>
            <person name="Jogler M."/>
            <person name="Boedeker C."/>
            <person name="Pinto D."/>
            <person name="Vollmers J."/>
            <person name="Rivas-Marin E."/>
            <person name="Kohn T."/>
            <person name="Peeters S.H."/>
            <person name="Heuer A."/>
            <person name="Rast P."/>
            <person name="Oberbeckmann S."/>
            <person name="Bunk B."/>
            <person name="Jeske O."/>
            <person name="Meyerdierks A."/>
            <person name="Storesund J.E."/>
            <person name="Kallscheuer N."/>
            <person name="Luecker S."/>
            <person name="Lage O.M."/>
            <person name="Pohl T."/>
            <person name="Merkel B.J."/>
            <person name="Hornburger P."/>
            <person name="Mueller R.-W."/>
            <person name="Bruemmer F."/>
            <person name="Labrenz M."/>
            <person name="Spormann A.M."/>
            <person name="Op den Camp H."/>
            <person name="Overmann J."/>
            <person name="Amann R."/>
            <person name="Jetten M.S.M."/>
            <person name="Mascher T."/>
            <person name="Medema M.H."/>
            <person name="Devos D.P."/>
            <person name="Kaster A.-K."/>
            <person name="Ovreas L."/>
            <person name="Rohde M."/>
            <person name="Galperin M.Y."/>
            <person name="Jogler C."/>
        </authorList>
    </citation>
    <scope>NUCLEOTIDE SEQUENCE [LARGE SCALE GENOMIC DNA]</scope>
    <source>
        <strain evidence="1 2">UC8</strain>
    </source>
</reference>